<comment type="similarity">
    <text evidence="1">Belongs to the LTV1 family.</text>
</comment>
<gene>
    <name evidence="3" type="ORF">FFLO_03351</name>
</gene>
<dbReference type="EMBL" id="JABELV010000061">
    <property type="protein sequence ID" value="KAG7544238.1"/>
    <property type="molecule type" value="Genomic_DNA"/>
</dbReference>
<dbReference type="GO" id="GO:0005634">
    <property type="term" value="C:nucleus"/>
    <property type="evidence" value="ECO:0007669"/>
    <property type="project" value="TreeGrafter"/>
</dbReference>
<feature type="compositionally biased region" description="Acidic residues" evidence="2">
    <location>
        <begin position="423"/>
        <end position="437"/>
    </location>
</feature>
<dbReference type="PANTHER" id="PTHR21531:SF0">
    <property type="entry name" value="PROTEIN LTV1 HOMOLOG"/>
    <property type="match status" value="1"/>
</dbReference>
<feature type="region of interest" description="Disordered" evidence="2">
    <location>
        <begin position="604"/>
        <end position="725"/>
    </location>
</feature>
<feature type="compositionally biased region" description="Low complexity" evidence="2">
    <location>
        <begin position="166"/>
        <end position="177"/>
    </location>
</feature>
<feature type="compositionally biased region" description="Acidic residues" evidence="2">
    <location>
        <begin position="348"/>
        <end position="357"/>
    </location>
</feature>
<feature type="compositionally biased region" description="Acidic residues" evidence="2">
    <location>
        <begin position="308"/>
        <end position="322"/>
    </location>
</feature>
<evidence type="ECO:0000313" key="4">
    <source>
        <dbReference type="Proteomes" id="UP000812966"/>
    </source>
</evidence>
<dbReference type="GO" id="GO:0005829">
    <property type="term" value="C:cytosol"/>
    <property type="evidence" value="ECO:0007669"/>
    <property type="project" value="TreeGrafter"/>
</dbReference>
<dbReference type="Proteomes" id="UP000812966">
    <property type="component" value="Unassembled WGS sequence"/>
</dbReference>
<feature type="region of interest" description="Disordered" evidence="2">
    <location>
        <begin position="422"/>
        <end position="453"/>
    </location>
</feature>
<comment type="caution">
    <text evidence="3">The sequence shown here is derived from an EMBL/GenBank/DDBJ whole genome shotgun (WGS) entry which is preliminary data.</text>
</comment>
<feature type="region of interest" description="Disordered" evidence="2">
    <location>
        <begin position="264"/>
        <end position="405"/>
    </location>
</feature>
<evidence type="ECO:0008006" key="5">
    <source>
        <dbReference type="Google" id="ProtNLM"/>
    </source>
</evidence>
<feature type="compositionally biased region" description="Low complexity" evidence="2">
    <location>
        <begin position="387"/>
        <end position="404"/>
    </location>
</feature>
<reference evidence="3" key="1">
    <citation type="submission" date="2020-04" db="EMBL/GenBank/DDBJ databases">
        <title>Analysis of mating type loci in Filobasidium floriforme.</title>
        <authorList>
            <person name="Nowrousian M."/>
        </authorList>
    </citation>
    <scope>NUCLEOTIDE SEQUENCE</scope>
    <source>
        <strain evidence="3">CBS 6242</strain>
    </source>
</reference>
<dbReference type="PANTHER" id="PTHR21531">
    <property type="entry name" value="LOW-TEMPERATURE VIABILITY PROTEIN LTV1-RELATED"/>
    <property type="match status" value="1"/>
</dbReference>
<proteinExistence type="inferred from homology"/>
<dbReference type="GO" id="GO:0030688">
    <property type="term" value="C:preribosome, small subunit precursor"/>
    <property type="evidence" value="ECO:0007669"/>
    <property type="project" value="TreeGrafter"/>
</dbReference>
<dbReference type="Pfam" id="PF04180">
    <property type="entry name" value="LTV"/>
    <property type="match status" value="1"/>
</dbReference>
<keyword evidence="4" id="KW-1185">Reference proteome</keyword>
<evidence type="ECO:0000313" key="3">
    <source>
        <dbReference type="EMBL" id="KAG7544238.1"/>
    </source>
</evidence>
<dbReference type="GO" id="GO:0042274">
    <property type="term" value="P:ribosomal small subunit biogenesis"/>
    <property type="evidence" value="ECO:0007669"/>
    <property type="project" value="InterPro"/>
</dbReference>
<dbReference type="InterPro" id="IPR007307">
    <property type="entry name" value="Ltv1"/>
</dbReference>
<protein>
    <recommendedName>
        <fullName evidence="5">Low temperature viability protein</fullName>
    </recommendedName>
</protein>
<organism evidence="3 4">
    <name type="scientific">Filobasidium floriforme</name>
    <dbReference type="NCBI Taxonomy" id="5210"/>
    <lineage>
        <taxon>Eukaryota</taxon>
        <taxon>Fungi</taxon>
        <taxon>Dikarya</taxon>
        <taxon>Basidiomycota</taxon>
        <taxon>Agaricomycotina</taxon>
        <taxon>Tremellomycetes</taxon>
        <taxon>Filobasidiales</taxon>
        <taxon>Filobasidiaceae</taxon>
        <taxon>Filobasidium</taxon>
    </lineage>
</organism>
<dbReference type="GO" id="GO:0000056">
    <property type="term" value="P:ribosomal small subunit export from nucleus"/>
    <property type="evidence" value="ECO:0007669"/>
    <property type="project" value="TreeGrafter"/>
</dbReference>
<feature type="region of interest" description="Disordered" evidence="2">
    <location>
        <begin position="155"/>
        <end position="186"/>
    </location>
</feature>
<feature type="compositionally biased region" description="Basic and acidic residues" evidence="2">
    <location>
        <begin position="283"/>
        <end position="292"/>
    </location>
</feature>
<feature type="compositionally biased region" description="Acidic residues" evidence="2">
    <location>
        <begin position="270"/>
        <end position="282"/>
    </location>
</feature>
<name>A0A8K0JL31_9TREE</name>
<accession>A0A8K0JL31</accession>
<evidence type="ECO:0000256" key="1">
    <source>
        <dbReference type="ARBA" id="ARBA00009078"/>
    </source>
</evidence>
<feature type="compositionally biased region" description="Basic and acidic residues" evidence="2">
    <location>
        <begin position="676"/>
        <end position="723"/>
    </location>
</feature>
<feature type="region of interest" description="Disordered" evidence="2">
    <location>
        <begin position="533"/>
        <end position="555"/>
    </location>
</feature>
<feature type="compositionally biased region" description="Polar residues" evidence="2">
    <location>
        <begin position="646"/>
        <end position="663"/>
    </location>
</feature>
<evidence type="ECO:0000256" key="2">
    <source>
        <dbReference type="SAM" id="MobiDB-lite"/>
    </source>
</evidence>
<dbReference type="OrthoDB" id="5852896at2759"/>
<dbReference type="AlphaFoldDB" id="A0A8K0JL31"/>
<sequence>MPKKASIYRQPGAQHFQLVHRSQRDPLVHDPDAPQRLFKEVGRLNDKQKGQTLADLERTLQSTNQNLKNPPLRANEGEATLYGVYYDDTEYDYMQHLRGLEVDDPNAMGASAGPDEAIFVPAPGRGSTAVGNRGAAGRTTVARSGKEDDFAQGFFKKGQSTPLNPASSSSGSVAGSSILPSTVLPSTTERSYQQAIEATRAIPSQLSGFRPDMDPHLRQVLEALEDDAFVESDDEDVEVEVFDMKNMNTKKAGKGKKDWFDELLTGGERGEDEPDLEEEFEFREEGIEDDGRPSWVDPALRPKRSEGDIQEEGEDEGAEGETWEDRFRAFKASGGLARPTSPPTNPQADEEDENDDLVSEKADTLASLRSFAPTVNGAKNRRRKGSSRAGGSQASGYSMSSSSMFRNKGLSVLDERFDKIERDYEDEGEFDEDDFPESEWMSQADNDDADDDNASVASFATATTFTRMLRKQQRAQQNAETEVSREDFEAIMDDFLDNYEVVGKKMVQVLPGHSGAEKLDSMRRALVGLDLEGNGPVGGQRAQEDDDDLGSLAGGTKREADYIRERYLKEDYYAGKGREEEKMPMLHIVGQGKEDKWDAETILSTYSNLENHPRMIGVPRKEKKKKHTPVVPQPELDEEAEPSLDGFSQTGDDSDNESVSSDGTVRAEPRAPPVRPRGETKEDKKARKLAVKAERSARRVEKKTRQETFGMERKSQLKGHERAVAGGRASDLTALASGGTGTINVVRL</sequence>